<dbReference type="EMBL" id="PIPJ01000016">
    <property type="protein sequence ID" value="RUO18102.1"/>
    <property type="molecule type" value="Genomic_DNA"/>
</dbReference>
<reference evidence="3" key="1">
    <citation type="journal article" date="2018" name="Front. Microbiol.">
        <title>Genome-Based Analysis Reveals the Taxonomy and Diversity of the Family Idiomarinaceae.</title>
        <authorList>
            <person name="Liu Y."/>
            <person name="Lai Q."/>
            <person name="Shao Z."/>
        </authorList>
    </citation>
    <scope>NUCLEOTIDE SEQUENCE [LARGE SCALE GENOMIC DNA]</scope>
    <source>
        <strain evidence="3">GBPy7</strain>
    </source>
</reference>
<feature type="domain" description="Fido" evidence="1">
    <location>
        <begin position="104"/>
        <end position="237"/>
    </location>
</feature>
<dbReference type="Pfam" id="PF13310">
    <property type="entry name" value="Virulence_RhuM"/>
    <property type="match status" value="1"/>
</dbReference>
<evidence type="ECO:0000313" key="2">
    <source>
        <dbReference type="EMBL" id="RUO18102.1"/>
    </source>
</evidence>
<protein>
    <recommendedName>
        <fullName evidence="1">Fido domain-containing protein</fullName>
    </recommendedName>
</protein>
<dbReference type="InterPro" id="IPR011204">
    <property type="entry name" value="Virulence_RhuM-like"/>
</dbReference>
<dbReference type="AlphaFoldDB" id="A0A432VPL0"/>
<organism evidence="2 3">
    <name type="scientific">Aliidiomarina iranensis</name>
    <dbReference type="NCBI Taxonomy" id="1434071"/>
    <lineage>
        <taxon>Bacteria</taxon>
        <taxon>Pseudomonadati</taxon>
        <taxon>Pseudomonadota</taxon>
        <taxon>Gammaproteobacteria</taxon>
        <taxon>Alteromonadales</taxon>
        <taxon>Idiomarinaceae</taxon>
        <taxon>Aliidiomarina</taxon>
    </lineage>
</organism>
<dbReference type="InterPro" id="IPR036597">
    <property type="entry name" value="Fido-like_dom_sf"/>
</dbReference>
<sequence>MTNNIEIYQTDDGQVQLQLRLEQESLWLTQVQMAELFETSSDNISLHLKNIYQEQELQELATTEDFSVVRQEGKRQVQRQIKHYNLDAIISVGYRVSSTRATQFRIWATNTLKQYLIEGYTLNQLRLQERGVEFEQAIALLSRTLAHQQLVSDEGEAVLAVINDYAHLLYFVIKNHPLADGNKRTGSFLFLWYLRVNQHLLAKPVEQLINDNTLVALAHLVAESLPDQKELMIHLVEHFILMKAEIGGTNAI</sequence>
<proteinExistence type="predicted"/>
<evidence type="ECO:0000259" key="1">
    <source>
        <dbReference type="PROSITE" id="PS51459"/>
    </source>
</evidence>
<name>A0A432VPL0_9GAMM</name>
<dbReference type="PANTHER" id="PTHR35810">
    <property type="entry name" value="CYTOPLASMIC PROTEIN-RELATED"/>
    <property type="match status" value="1"/>
</dbReference>
<dbReference type="SUPFAM" id="SSF140931">
    <property type="entry name" value="Fic-like"/>
    <property type="match status" value="1"/>
</dbReference>
<keyword evidence="3" id="KW-1185">Reference proteome</keyword>
<gene>
    <name evidence="2" type="ORF">CWE08_11930</name>
</gene>
<dbReference type="InterPro" id="IPR003812">
    <property type="entry name" value="Fido"/>
</dbReference>
<dbReference type="InterPro" id="IPR053737">
    <property type="entry name" value="Type_II_TA_Toxin"/>
</dbReference>
<evidence type="ECO:0000313" key="3">
    <source>
        <dbReference type="Proteomes" id="UP000288395"/>
    </source>
</evidence>
<comment type="caution">
    <text evidence="2">The sequence shown here is derived from an EMBL/GenBank/DDBJ whole genome shotgun (WGS) entry which is preliminary data.</text>
</comment>
<dbReference type="Pfam" id="PF02661">
    <property type="entry name" value="Fic"/>
    <property type="match status" value="1"/>
</dbReference>
<dbReference type="Proteomes" id="UP000288395">
    <property type="component" value="Unassembled WGS sequence"/>
</dbReference>
<dbReference type="PROSITE" id="PS51459">
    <property type="entry name" value="FIDO"/>
    <property type="match status" value="1"/>
</dbReference>
<dbReference type="PANTHER" id="PTHR35810:SF1">
    <property type="entry name" value="CYTOPLASMIC PROTEIN"/>
    <property type="match status" value="1"/>
</dbReference>
<accession>A0A432VPL0</accession>
<dbReference type="OrthoDB" id="9802752at2"/>
<dbReference type="RefSeq" id="WP_126768487.1">
    <property type="nucleotide sequence ID" value="NZ_PIPJ01000016.1"/>
</dbReference>
<dbReference type="Gene3D" id="1.20.120.1870">
    <property type="entry name" value="Fic/DOC protein, Fido domain"/>
    <property type="match status" value="1"/>
</dbReference>